<dbReference type="NCBIfam" id="TIGR00738">
    <property type="entry name" value="rrf2_super"/>
    <property type="match status" value="1"/>
</dbReference>
<comment type="caution">
    <text evidence="2">The sequence shown here is derived from an EMBL/GenBank/DDBJ whole genome shotgun (WGS) entry which is preliminary data.</text>
</comment>
<dbReference type="PANTHER" id="PTHR33221:SF4">
    <property type="entry name" value="HTH-TYPE TRANSCRIPTIONAL REPRESSOR NSRR"/>
    <property type="match status" value="1"/>
</dbReference>
<evidence type="ECO:0000313" key="3">
    <source>
        <dbReference type="Proteomes" id="UP000015525"/>
    </source>
</evidence>
<dbReference type="Proteomes" id="UP000015525">
    <property type="component" value="Unassembled WGS sequence"/>
</dbReference>
<dbReference type="AlphaFoldDB" id="T0I438"/>
<evidence type="ECO:0008006" key="4">
    <source>
        <dbReference type="Google" id="ProtNLM"/>
    </source>
</evidence>
<dbReference type="PROSITE" id="PS51197">
    <property type="entry name" value="HTH_RRF2_2"/>
    <property type="match status" value="1"/>
</dbReference>
<dbReference type="GO" id="GO:0005829">
    <property type="term" value="C:cytosol"/>
    <property type="evidence" value="ECO:0007669"/>
    <property type="project" value="TreeGrafter"/>
</dbReference>
<dbReference type="InterPro" id="IPR036390">
    <property type="entry name" value="WH_DNA-bd_sf"/>
</dbReference>
<gene>
    <name evidence="2" type="ORF">L288_11175</name>
</gene>
<dbReference type="InterPro" id="IPR030489">
    <property type="entry name" value="TR_Rrf2-type_CS"/>
</dbReference>
<reference evidence="2 3" key="1">
    <citation type="journal article" date="2013" name="Genome Announc.">
        <title>Draft Genome Sequence of Sphingobium quisquiliarum Strain P25T, a Novel Hexachlorocyclohexane (HCH)-Degrading Bacterium Isolated from an HCH Dumpsite.</title>
        <authorList>
            <person name="Kumar Singh A."/>
            <person name="Sangwan N."/>
            <person name="Sharma A."/>
            <person name="Gupta V."/>
            <person name="Khurana J.P."/>
            <person name="Lal R."/>
        </authorList>
    </citation>
    <scope>NUCLEOTIDE SEQUENCE [LARGE SCALE GENOMIC DNA]</scope>
    <source>
        <strain evidence="2 3">P25</strain>
    </source>
</reference>
<dbReference type="PANTHER" id="PTHR33221">
    <property type="entry name" value="WINGED HELIX-TURN-HELIX TRANSCRIPTIONAL REGULATOR, RRF2 FAMILY"/>
    <property type="match status" value="1"/>
</dbReference>
<dbReference type="Pfam" id="PF02082">
    <property type="entry name" value="Rrf2"/>
    <property type="match status" value="1"/>
</dbReference>
<dbReference type="PROSITE" id="PS01332">
    <property type="entry name" value="HTH_RRF2_1"/>
    <property type="match status" value="1"/>
</dbReference>
<proteinExistence type="predicted"/>
<name>T0I438_9SPHN</name>
<keyword evidence="1" id="KW-0238">DNA-binding</keyword>
<dbReference type="Gene3D" id="1.10.10.10">
    <property type="entry name" value="Winged helix-like DNA-binding domain superfamily/Winged helix DNA-binding domain"/>
    <property type="match status" value="1"/>
</dbReference>
<accession>T0I438</accession>
<dbReference type="RefSeq" id="WP_021238490.1">
    <property type="nucleotide sequence ID" value="NZ_ATHO01000098.1"/>
</dbReference>
<evidence type="ECO:0000313" key="2">
    <source>
        <dbReference type="EMBL" id="EQB06405.1"/>
    </source>
</evidence>
<dbReference type="GO" id="GO:0003700">
    <property type="term" value="F:DNA-binding transcription factor activity"/>
    <property type="evidence" value="ECO:0007669"/>
    <property type="project" value="TreeGrafter"/>
</dbReference>
<dbReference type="InterPro" id="IPR000944">
    <property type="entry name" value="Tscrpt_reg_Rrf2"/>
</dbReference>
<dbReference type="SUPFAM" id="SSF46785">
    <property type="entry name" value="Winged helix' DNA-binding domain"/>
    <property type="match status" value="1"/>
</dbReference>
<organism evidence="2 3">
    <name type="scientific">Sphingobium quisquiliarum P25</name>
    <dbReference type="NCBI Taxonomy" id="1329909"/>
    <lineage>
        <taxon>Bacteria</taxon>
        <taxon>Pseudomonadati</taxon>
        <taxon>Pseudomonadota</taxon>
        <taxon>Alphaproteobacteria</taxon>
        <taxon>Sphingomonadales</taxon>
        <taxon>Sphingomonadaceae</taxon>
        <taxon>Sphingobium</taxon>
    </lineage>
</organism>
<sequence>MQLTRHTDYAFRLLIDLAARGGERTQIAQVAAAQDISHSHLMKVVNRLVHAGIVDAARGRGGGIRLARDPHDINLADIVRTTEPRCPMVDCGGCKLARRCRLPAVLDRAADAFITTLERFTLADILPPAQERASPSRTAGPAALRANL</sequence>
<dbReference type="InterPro" id="IPR036388">
    <property type="entry name" value="WH-like_DNA-bd_sf"/>
</dbReference>
<dbReference type="GO" id="GO:0003677">
    <property type="term" value="F:DNA binding"/>
    <property type="evidence" value="ECO:0007669"/>
    <property type="project" value="UniProtKB-KW"/>
</dbReference>
<protein>
    <recommendedName>
        <fullName evidence="4">Rrf2 family transcriptional regulator</fullName>
    </recommendedName>
</protein>
<evidence type="ECO:0000256" key="1">
    <source>
        <dbReference type="ARBA" id="ARBA00023125"/>
    </source>
</evidence>
<keyword evidence="3" id="KW-1185">Reference proteome</keyword>
<dbReference type="PATRIC" id="fig|1329909.3.peg.2159"/>
<dbReference type="EMBL" id="ATHO01000098">
    <property type="protein sequence ID" value="EQB06405.1"/>
    <property type="molecule type" value="Genomic_DNA"/>
</dbReference>